<dbReference type="GO" id="GO:0034087">
    <property type="term" value="P:establishment of mitotic sister chromatid cohesion"/>
    <property type="evidence" value="ECO:0007669"/>
    <property type="project" value="TreeGrafter"/>
</dbReference>
<dbReference type="Proteomes" id="UP001206595">
    <property type="component" value="Unassembled WGS sequence"/>
</dbReference>
<dbReference type="SUPFAM" id="SSF48371">
    <property type="entry name" value="ARM repeat"/>
    <property type="match status" value="1"/>
</dbReference>
<proteinExistence type="predicted"/>
<dbReference type="RefSeq" id="XP_051446395.1">
    <property type="nucleotide sequence ID" value="XM_051592959.1"/>
</dbReference>
<sequence length="684" mass="76833">MIRYDLPSVAIENVATSSVVKLVSLSIDCKRANSSDLSLISNGLPVDRQSTPESELSTLNEDELQSHSSTSSYYASGVNIGSNSDNMLLVAAIRSTCSNNVKTRMKALKCLFKIATRHRSNLPYFVDSFFDLCFHRFNDTSILIRKMVLNLLMKAPISTNLKTTETLDVAIERSKDVGSAVRKKSVQLLSKLYTYSENQTSRVKILSAIMMATVDLEQAVSNAAVKAARDFLFGDDFCQMVAIERAELLLLTTESLYNGGHVEIMRQLYVQCKDGLVPSSSEIHLARDLASTLLHQYIATDTPGNPNGNLFNILGYIISDIIKIQPEAITIADIHLMSSSVDTCEEKKTFCILTILEAVSWKKFLQHKSIMEELKRLISNMIRKPLSYRALEKSVNCLCLIDSSKSIKVSKTALTKLIHLVHGKEISMHAHDIVILSVTSAICACNSYRRESGGERKHEESNIHLLNVVKEMLYVVRWSIRNESSQRDIDIIGKSAIRCLGILLYARPDLLTSQPILQLFDNMINTASNELKIELLYVLKKLLLKEYENDNEELQQTEHFTKWSAPALENSKHNSVSAIVQAHFKNITDLVLVNDIYMQTAVVSVMTEIVKQGIVPPSMASIHLIENHHLSSRAKKLMSKGPLLVSSIYCTPQHKYIRTNFKKVLLSPRIFVSTERKFATQQRD</sequence>
<reference evidence="1" key="2">
    <citation type="journal article" date="2022" name="Proc. Natl. Acad. Sci. U.S.A.">
        <title>Diploid-dominant life cycles characterize the early evolution of Fungi.</title>
        <authorList>
            <person name="Amses K.R."/>
            <person name="Simmons D.R."/>
            <person name="Longcore J.E."/>
            <person name="Mondo S.J."/>
            <person name="Seto K."/>
            <person name="Jeronimo G.H."/>
            <person name="Bonds A.E."/>
            <person name="Quandt C.A."/>
            <person name="Davis W.J."/>
            <person name="Chang Y."/>
            <person name="Federici B.A."/>
            <person name="Kuo A."/>
            <person name="LaButti K."/>
            <person name="Pangilinan J."/>
            <person name="Andreopoulos W."/>
            <person name="Tritt A."/>
            <person name="Riley R."/>
            <person name="Hundley H."/>
            <person name="Johnson J."/>
            <person name="Lipzen A."/>
            <person name="Barry K."/>
            <person name="Lang B.F."/>
            <person name="Cuomo C.A."/>
            <person name="Buchler N.E."/>
            <person name="Grigoriev I.V."/>
            <person name="Spatafora J.W."/>
            <person name="Stajich J.E."/>
            <person name="James T.Y."/>
        </authorList>
    </citation>
    <scope>NUCLEOTIDE SEQUENCE</scope>
    <source>
        <strain evidence="1">AG</strain>
    </source>
</reference>
<keyword evidence="2" id="KW-1185">Reference proteome</keyword>
<dbReference type="GO" id="GO:0003682">
    <property type="term" value="F:chromatin binding"/>
    <property type="evidence" value="ECO:0007669"/>
    <property type="project" value="TreeGrafter"/>
</dbReference>
<evidence type="ECO:0000313" key="2">
    <source>
        <dbReference type="Proteomes" id="UP001206595"/>
    </source>
</evidence>
<dbReference type="InterPro" id="IPR016024">
    <property type="entry name" value="ARM-type_fold"/>
</dbReference>
<dbReference type="GO" id="GO:1990414">
    <property type="term" value="P:replication-born double-strand break repair via sister chromatid exchange"/>
    <property type="evidence" value="ECO:0007669"/>
    <property type="project" value="TreeGrafter"/>
</dbReference>
<comment type="caution">
    <text evidence="1">The sequence shown here is derived from an EMBL/GenBank/DDBJ whole genome shotgun (WGS) entry which is preliminary data.</text>
</comment>
<dbReference type="GeneID" id="75918301"/>
<dbReference type="GO" id="GO:0140588">
    <property type="term" value="P:chromatin looping"/>
    <property type="evidence" value="ECO:0007669"/>
    <property type="project" value="InterPro"/>
</dbReference>
<accession>A0AAD5ECH5</accession>
<name>A0AAD5ECH5_UMBRA</name>
<dbReference type="EMBL" id="MU620906">
    <property type="protein sequence ID" value="KAI8581391.1"/>
    <property type="molecule type" value="Genomic_DNA"/>
</dbReference>
<dbReference type="AlphaFoldDB" id="A0AAD5ECH5"/>
<dbReference type="GO" id="GO:0071169">
    <property type="term" value="P:establishment of protein localization to chromatin"/>
    <property type="evidence" value="ECO:0007669"/>
    <property type="project" value="TreeGrafter"/>
</dbReference>
<dbReference type="GO" id="GO:0010468">
    <property type="term" value="P:regulation of gene expression"/>
    <property type="evidence" value="ECO:0007669"/>
    <property type="project" value="InterPro"/>
</dbReference>
<reference evidence="1" key="1">
    <citation type="submission" date="2021-06" db="EMBL/GenBank/DDBJ databases">
        <authorList>
            <consortium name="DOE Joint Genome Institute"/>
            <person name="Mondo S.J."/>
            <person name="Amses K.R."/>
            <person name="Simmons D.R."/>
            <person name="Longcore J.E."/>
            <person name="Seto K."/>
            <person name="Alves G.H."/>
            <person name="Bonds A.E."/>
            <person name="Quandt C.A."/>
            <person name="Davis W.J."/>
            <person name="Chang Y."/>
            <person name="Letcher P.M."/>
            <person name="Powell M.J."/>
            <person name="Kuo A."/>
            <person name="Labutti K."/>
            <person name="Pangilinan J."/>
            <person name="Andreopoulos W."/>
            <person name="Tritt A."/>
            <person name="Riley R."/>
            <person name="Hundley H."/>
            <person name="Johnson J."/>
            <person name="Lipzen A."/>
            <person name="Barry K."/>
            <person name="Berbee M.L."/>
            <person name="Buchler N.E."/>
            <person name="Grigoriev I.V."/>
            <person name="Spatafora J.W."/>
            <person name="Stajich J.E."/>
            <person name="James T.Y."/>
        </authorList>
    </citation>
    <scope>NUCLEOTIDE SEQUENCE</scope>
    <source>
        <strain evidence="1">AG</strain>
    </source>
</reference>
<gene>
    <name evidence="1" type="ORF">K450DRAFT_270253</name>
</gene>
<organism evidence="1 2">
    <name type="scientific">Umbelopsis ramanniana AG</name>
    <dbReference type="NCBI Taxonomy" id="1314678"/>
    <lineage>
        <taxon>Eukaryota</taxon>
        <taxon>Fungi</taxon>
        <taxon>Fungi incertae sedis</taxon>
        <taxon>Mucoromycota</taxon>
        <taxon>Mucoromycotina</taxon>
        <taxon>Umbelopsidomycetes</taxon>
        <taxon>Umbelopsidales</taxon>
        <taxon>Umbelopsidaceae</taxon>
        <taxon>Umbelopsis</taxon>
    </lineage>
</organism>
<dbReference type="GO" id="GO:0061775">
    <property type="term" value="F:cohesin loader activity"/>
    <property type="evidence" value="ECO:0007669"/>
    <property type="project" value="InterPro"/>
</dbReference>
<protein>
    <submittedName>
        <fullName evidence="1">Uncharacterized protein</fullName>
    </submittedName>
</protein>
<dbReference type="GO" id="GO:0090694">
    <property type="term" value="C:Scc2-Scc4 cohesin loading complex"/>
    <property type="evidence" value="ECO:0007669"/>
    <property type="project" value="TreeGrafter"/>
</dbReference>
<evidence type="ECO:0000313" key="1">
    <source>
        <dbReference type="EMBL" id="KAI8581391.1"/>
    </source>
</evidence>
<dbReference type="PANTHER" id="PTHR21704">
    <property type="entry name" value="NIPPED-B-LIKE PROTEIN DELANGIN SCC2-RELATED"/>
    <property type="match status" value="1"/>
</dbReference>
<dbReference type="InterPro" id="IPR033031">
    <property type="entry name" value="Scc2/Nipped-B"/>
</dbReference>
<dbReference type="PANTHER" id="PTHR21704:SF18">
    <property type="entry name" value="NIPPED-B-LIKE PROTEIN"/>
    <property type="match status" value="1"/>
</dbReference>
<dbReference type="Gene3D" id="1.25.10.10">
    <property type="entry name" value="Leucine-rich Repeat Variant"/>
    <property type="match status" value="1"/>
</dbReference>
<dbReference type="InterPro" id="IPR011989">
    <property type="entry name" value="ARM-like"/>
</dbReference>